<comment type="caution">
    <text evidence="8">The sequence shown here is derived from an EMBL/GenBank/DDBJ whole genome shotgun (WGS) entry which is preliminary data.</text>
</comment>
<accession>A0ABR3GAT5</accession>
<evidence type="ECO:0000256" key="4">
    <source>
        <dbReference type="ARBA" id="ARBA00020167"/>
    </source>
</evidence>
<dbReference type="InterPro" id="IPR011249">
    <property type="entry name" value="Metalloenz_LuxS/M16"/>
</dbReference>
<name>A0ABR3GAT5_9PEZI</name>
<comment type="function">
    <text evidence="6">Degrades mitochondrial transit peptides after their cleavage in the intermembrane space or in the matrix, and presequence peptides; clearance of these peptides is required to keep the presequence processing machinery running. Preferentially cleaves the N-terminal side of paired basic amino acid residues. Also degrades other unstructured peptides. May function as an ATP-dependent peptidase as opposed to a metalloendopeptidase.</text>
</comment>
<comment type="similarity">
    <text evidence="2">Belongs to the peptidase M16 family. PreP subfamily.</text>
</comment>
<evidence type="ECO:0000256" key="6">
    <source>
        <dbReference type="ARBA" id="ARBA00045897"/>
    </source>
</evidence>
<dbReference type="Pfam" id="PF08367">
    <property type="entry name" value="M16C_assoc"/>
    <property type="match status" value="1"/>
</dbReference>
<evidence type="ECO:0000256" key="1">
    <source>
        <dbReference type="ARBA" id="ARBA00004569"/>
    </source>
</evidence>
<protein>
    <recommendedName>
        <fullName evidence="4">Presequence protease, mitochondrial</fullName>
    </recommendedName>
    <alternativeName>
        <fullName evidence="5">Pitrilysin metalloproteinase</fullName>
    </alternativeName>
</protein>
<dbReference type="InterPro" id="IPR055130">
    <property type="entry name" value="PreP_C"/>
</dbReference>
<dbReference type="Pfam" id="PF00675">
    <property type="entry name" value="Peptidase_M16"/>
    <property type="match status" value="1"/>
</dbReference>
<feature type="domain" description="Peptidase M16C associated" evidence="7">
    <location>
        <begin position="488"/>
        <end position="739"/>
    </location>
</feature>
<dbReference type="InterPro" id="IPR013578">
    <property type="entry name" value="Peptidase_M16C_assoc"/>
</dbReference>
<dbReference type="Gene3D" id="3.30.830.10">
    <property type="entry name" value="Metalloenzyme, LuxS/M16 peptidase-like"/>
    <property type="match status" value="4"/>
</dbReference>
<gene>
    <name evidence="8" type="primary">CYM1</name>
    <name evidence="8" type="ORF">Q9L58_008155</name>
</gene>
<proteinExistence type="inferred from homology"/>
<dbReference type="InterPro" id="IPR011765">
    <property type="entry name" value="Pept_M16_N"/>
</dbReference>
<dbReference type="GO" id="GO:0008233">
    <property type="term" value="F:peptidase activity"/>
    <property type="evidence" value="ECO:0007669"/>
    <property type="project" value="UniProtKB-KW"/>
</dbReference>
<dbReference type="Pfam" id="PF22516">
    <property type="entry name" value="PreP_C"/>
    <property type="match status" value="1"/>
</dbReference>
<keyword evidence="8" id="KW-0645">Protease</keyword>
<dbReference type="PANTHER" id="PTHR43016">
    <property type="entry name" value="PRESEQUENCE PROTEASE"/>
    <property type="match status" value="1"/>
</dbReference>
<evidence type="ECO:0000256" key="5">
    <source>
        <dbReference type="ARBA" id="ARBA00034552"/>
    </source>
</evidence>
<dbReference type="GO" id="GO:0006508">
    <property type="term" value="P:proteolysis"/>
    <property type="evidence" value="ECO:0007669"/>
    <property type="project" value="UniProtKB-KW"/>
</dbReference>
<comment type="subunit">
    <text evidence="3">Monomer and homodimer; homodimerization is induced by binding of the substrate.</text>
</comment>
<keyword evidence="8" id="KW-0378">Hydrolase</keyword>
<dbReference type="PANTHER" id="PTHR43016:SF13">
    <property type="entry name" value="PRESEQUENCE PROTEASE, MITOCHONDRIAL"/>
    <property type="match status" value="1"/>
</dbReference>
<dbReference type="InterPro" id="IPR007863">
    <property type="entry name" value="Peptidase_M16_C"/>
</dbReference>
<evidence type="ECO:0000256" key="3">
    <source>
        <dbReference type="ARBA" id="ARBA00011853"/>
    </source>
</evidence>
<dbReference type="SMART" id="SM01264">
    <property type="entry name" value="M16C_associated"/>
    <property type="match status" value="1"/>
</dbReference>
<dbReference type="Pfam" id="PF05193">
    <property type="entry name" value="Peptidase_M16_C"/>
    <property type="match status" value="1"/>
</dbReference>
<evidence type="ECO:0000256" key="2">
    <source>
        <dbReference type="ARBA" id="ARBA00007575"/>
    </source>
</evidence>
<evidence type="ECO:0000313" key="8">
    <source>
        <dbReference type="EMBL" id="KAL0632926.1"/>
    </source>
</evidence>
<keyword evidence="9" id="KW-1185">Reference proteome</keyword>
<comment type="subcellular location">
    <subcellularLocation>
        <location evidence="1">Mitochondrion intermembrane space</location>
    </subcellularLocation>
</comment>
<organism evidence="8 9">
    <name type="scientific">Discina gigas</name>
    <dbReference type="NCBI Taxonomy" id="1032678"/>
    <lineage>
        <taxon>Eukaryota</taxon>
        <taxon>Fungi</taxon>
        <taxon>Dikarya</taxon>
        <taxon>Ascomycota</taxon>
        <taxon>Pezizomycotina</taxon>
        <taxon>Pezizomycetes</taxon>
        <taxon>Pezizales</taxon>
        <taxon>Discinaceae</taxon>
        <taxon>Discina</taxon>
    </lineage>
</organism>
<evidence type="ECO:0000313" key="9">
    <source>
        <dbReference type="Proteomes" id="UP001447188"/>
    </source>
</evidence>
<sequence>MLRSGLSLACRLAPKQSPNVRRYATALTQLPLPGDKLHGFTVQRTKTVPELELAAIHLSHDKTGAEYIHIAREDTNNVFAAGFKTNPNDDTGVPHILEHTTLCGSEKYPVRDPFFKMLNRSLSNYMNAFTSSDHTTYPFATTNPIDYENLRSVYLDATLRPLLQEPDFKQEGWRVGPENLTDVSSPLLFKGVVYNEMKGQMSDASYLFYIRFQDHIFPSIHNSGGDPAKIPDLTLEQLREFHRRNYHPSNSKIFTYGDIPLATHTKALDERLRVFDRIDVPHDLRTPIALDENKRVHVYGPYDPLMDKDSQYKTSISWAMNDAADVVETFGMRILSTLLLEGYGSPMYRGLVEAKLGSDFSPNTGLDTGSKRIMFSVGLQNVRAEDVIKVEEKIHQCLKDVREKGFDQRKVDGALHQFELALKNKTAGFGMSVMQGLTPAWFNGVDPFDILAWESTVAAFKDRYDRGNYLESLMDKYLLGTNNLVFTMAPSRDYATDIAAEEAARLVAKIEELGGIAKAREITTEQEAELADMQEAAKKQDLSCLPTLKVGDISKVTERKELLHTKIGEVPVQWRIAPTNGLTYFRAVSTFKDLPEDLRLYLPLFTEAILRLGTSKRTMEELEDEIKLKTGGIKAGTHISTNHSDLKVTEEGLIFSGFALDRNIPAMFELLRTILLETNWTQVSKLRTLIQGIASGFVTSLAESGHAYAMTFAAAHLTPAGRAKELFGGMTQVRLISHMASTEFYTVALSKLKAIAAFAARGDSFRVSITCGSDAVTANESALTTFLNTLPHAGSPTHGTLPSLLDFRLPSRAFFPLPYQVSYAAMCISTVPYTHMDGAALQVLAQLLTHRHLHHEIREKGGAYGGGAFHRGSGGVFGFYSYRDPNVPNTLQVMRGAGEWAVRNEWSNREVEEAKLGIFQSVDAPTSVSAEGMTWFLEGIDDGMRQTRRERLLAVTARDVQRVAQTYLVKQIEKQNVAVAVLGEKKDWIKSEDGWDTFPLSLEPETKDKVKL</sequence>
<dbReference type="Proteomes" id="UP001447188">
    <property type="component" value="Unassembled WGS sequence"/>
</dbReference>
<dbReference type="SUPFAM" id="SSF63411">
    <property type="entry name" value="LuxS/MPP-like metallohydrolase"/>
    <property type="match status" value="4"/>
</dbReference>
<dbReference type="EMBL" id="JBBBZM010000143">
    <property type="protein sequence ID" value="KAL0632926.1"/>
    <property type="molecule type" value="Genomic_DNA"/>
</dbReference>
<reference evidence="8 9" key="1">
    <citation type="submission" date="2024-02" db="EMBL/GenBank/DDBJ databases">
        <title>Discinaceae phylogenomics.</title>
        <authorList>
            <person name="Dirks A.C."/>
            <person name="James T.Y."/>
        </authorList>
    </citation>
    <scope>NUCLEOTIDE SEQUENCE [LARGE SCALE GENOMIC DNA]</scope>
    <source>
        <strain evidence="8 9">ACD0624</strain>
    </source>
</reference>
<evidence type="ECO:0000259" key="7">
    <source>
        <dbReference type="SMART" id="SM01264"/>
    </source>
</evidence>